<dbReference type="InterPro" id="IPR013022">
    <property type="entry name" value="Xyl_isomerase-like_TIM-brl"/>
</dbReference>
<sequence length="277" mass="29284">MPLLSLAHFTIIDAGPLELIEAGAAAGFDTVGLRIVPPPGAAPIVPVVGDVAMQRAIKARLAATGMRILDMEAVWLLPETDVASLGPMLDVSAELGAQHLLACGNDPDHARSVDNLARLCEAADLRGLRVMLEFLPYTHLRNLVETHALLQAAGPANAGILVDAVHLSRSGGHPTDLASYDPALFSFMHLCDVPATPPAFENLRAEARGGRLYPGEGGLWLDDFVRAFPAETAVAIEAPSTRNAALPAVQRAKLAADACRKLLARVGRPVLANRFLK</sequence>
<dbReference type="Pfam" id="PF01261">
    <property type="entry name" value="AP_endonuc_2"/>
    <property type="match status" value="1"/>
</dbReference>
<dbReference type="AlphaFoldDB" id="A0A5D3K3U0"/>
<name>A0A5D3K3U0_9BRAD</name>
<comment type="caution">
    <text evidence="2">The sequence shown here is derived from an EMBL/GenBank/DDBJ whole genome shotgun (WGS) entry which is preliminary data.</text>
</comment>
<evidence type="ECO:0000313" key="2">
    <source>
        <dbReference type="EMBL" id="TYL85652.1"/>
    </source>
</evidence>
<dbReference type="InterPro" id="IPR036237">
    <property type="entry name" value="Xyl_isomerase-like_sf"/>
</dbReference>
<organism evidence="2 3">
    <name type="scientific">Bradyrhizobium rifense</name>
    <dbReference type="NCBI Taxonomy" id="515499"/>
    <lineage>
        <taxon>Bacteria</taxon>
        <taxon>Pseudomonadati</taxon>
        <taxon>Pseudomonadota</taxon>
        <taxon>Alphaproteobacteria</taxon>
        <taxon>Hyphomicrobiales</taxon>
        <taxon>Nitrobacteraceae</taxon>
        <taxon>Bradyrhizobium</taxon>
    </lineage>
</organism>
<dbReference type="Proteomes" id="UP000324758">
    <property type="component" value="Unassembled WGS sequence"/>
</dbReference>
<dbReference type="Gene3D" id="3.20.20.150">
    <property type="entry name" value="Divalent-metal-dependent TIM barrel enzymes"/>
    <property type="match status" value="1"/>
</dbReference>
<dbReference type="SUPFAM" id="SSF51658">
    <property type="entry name" value="Xylose isomerase-like"/>
    <property type="match status" value="1"/>
</dbReference>
<reference evidence="2 3" key="1">
    <citation type="submission" date="2019-08" db="EMBL/GenBank/DDBJ databases">
        <title>Bradyrhizobium hipponensis sp. nov., a rhizobium isolated from a Lupinus angustifolius root nodule in Tunisia.</title>
        <authorList>
            <person name="Off K."/>
            <person name="Rejili M."/>
            <person name="Mars M."/>
            <person name="Brachmann A."/>
            <person name="Marin M."/>
        </authorList>
    </citation>
    <scope>NUCLEOTIDE SEQUENCE [LARGE SCALE GENOMIC DNA]</scope>
    <source>
        <strain evidence="2 3">CTAW71</strain>
    </source>
</reference>
<dbReference type="PANTHER" id="PTHR12110:SF48">
    <property type="entry name" value="BLL3656 PROTEIN"/>
    <property type="match status" value="1"/>
</dbReference>
<keyword evidence="3" id="KW-1185">Reference proteome</keyword>
<dbReference type="PANTHER" id="PTHR12110">
    <property type="entry name" value="HYDROXYPYRUVATE ISOMERASE"/>
    <property type="match status" value="1"/>
</dbReference>
<evidence type="ECO:0000313" key="3">
    <source>
        <dbReference type="Proteomes" id="UP000324758"/>
    </source>
</evidence>
<accession>A0A5D3K3U0</accession>
<dbReference type="InterPro" id="IPR050312">
    <property type="entry name" value="IolE/XylAMocC-like"/>
</dbReference>
<dbReference type="GO" id="GO:0016853">
    <property type="term" value="F:isomerase activity"/>
    <property type="evidence" value="ECO:0007669"/>
    <property type="project" value="UniProtKB-KW"/>
</dbReference>
<keyword evidence="2" id="KW-0413">Isomerase</keyword>
<feature type="domain" description="Xylose isomerase-like TIM barrel" evidence="1">
    <location>
        <begin position="21"/>
        <end position="247"/>
    </location>
</feature>
<protein>
    <submittedName>
        <fullName evidence="2">Sugar phosphate isomerase/epimerase</fullName>
    </submittedName>
</protein>
<gene>
    <name evidence="2" type="ORF">FXB40_43110</name>
</gene>
<evidence type="ECO:0000259" key="1">
    <source>
        <dbReference type="Pfam" id="PF01261"/>
    </source>
</evidence>
<dbReference type="EMBL" id="VSSS01000084">
    <property type="protein sequence ID" value="TYL85652.1"/>
    <property type="molecule type" value="Genomic_DNA"/>
</dbReference>
<dbReference type="RefSeq" id="WP_148778299.1">
    <property type="nucleotide sequence ID" value="NZ_VSSS01000084.1"/>
</dbReference>
<proteinExistence type="predicted"/>
<dbReference type="OrthoDB" id="9072761at2"/>